<feature type="region of interest" description="Disordered" evidence="1">
    <location>
        <begin position="328"/>
        <end position="347"/>
    </location>
</feature>
<feature type="compositionally biased region" description="Low complexity" evidence="1">
    <location>
        <begin position="35"/>
        <end position="47"/>
    </location>
</feature>
<feature type="region of interest" description="Disordered" evidence="1">
    <location>
        <begin position="363"/>
        <end position="458"/>
    </location>
</feature>
<protein>
    <recommendedName>
        <fullName evidence="4">Helicase-associated domain-containing protein</fullName>
    </recommendedName>
</protein>
<proteinExistence type="predicted"/>
<dbReference type="AlphaFoldDB" id="K0R8B0"/>
<evidence type="ECO:0000256" key="1">
    <source>
        <dbReference type="SAM" id="MobiDB-lite"/>
    </source>
</evidence>
<feature type="compositionally biased region" description="Acidic residues" evidence="1">
    <location>
        <begin position="186"/>
        <end position="200"/>
    </location>
</feature>
<sequence length="542" mass="60064">MQNISPIANEVVMDGERGEINNEPNIQRVEPETVPSGLLPASPSSSPHPKEAAGGDGNRPGRRTANGKVHPNDRKWRRNFRRLKRIIRPDGSLDYSSLSIDDERRMKNFSRQQRRYFRMREKDEATPLTDERYGLFAGTGFSFVHVRGTGRAGSRGSKKGAVGQEAARRRTAGADRPAAEKVASGDEMDDPDSSDDETDGPDGGGPDGEKKMNGLDRMWHEKFERLRPIIRPDGSLDYSSLDEEARMPMKRFVYGQRKGFQQRENGEKSSLTDERHGLLVGAGFSFAPVDGTWREKFDRLRSIVRPDGSPDYSSLGGRDRKQMQRFVAGLRSSFQQRENGERSSLTDERCRLLAEAGFSFVGVKVGGGREPKESNPTKAEAVAELGGKPSALKEARRTKKRKASEPKLTAVKSEEGADGAPDSAPGNGPRRVELESQAPGGDGKMPNDDAGDEKMGTYDRKWHENFGMLRAIIGPDGSLDYSSLDVEGQRRMRNFVKEQRRCFRRRTNGERSSLTDDRHGLLAGANFRFDARGATSRTAGTG</sequence>
<evidence type="ECO:0000313" key="2">
    <source>
        <dbReference type="EMBL" id="EJK45036.1"/>
    </source>
</evidence>
<reference evidence="2 3" key="1">
    <citation type="journal article" date="2012" name="Genome Biol.">
        <title>Genome and low-iron response of an oceanic diatom adapted to chronic iron limitation.</title>
        <authorList>
            <person name="Lommer M."/>
            <person name="Specht M."/>
            <person name="Roy A.S."/>
            <person name="Kraemer L."/>
            <person name="Andreson R."/>
            <person name="Gutowska M.A."/>
            <person name="Wolf J."/>
            <person name="Bergner S.V."/>
            <person name="Schilhabel M.B."/>
            <person name="Klostermeier U.C."/>
            <person name="Beiko R.G."/>
            <person name="Rosenstiel P."/>
            <person name="Hippler M."/>
            <person name="Laroche J."/>
        </authorList>
    </citation>
    <scope>NUCLEOTIDE SEQUENCE [LARGE SCALE GENOMIC DNA]</scope>
    <source>
        <strain evidence="2 3">CCMP1005</strain>
    </source>
</reference>
<dbReference type="Proteomes" id="UP000266841">
    <property type="component" value="Unassembled WGS sequence"/>
</dbReference>
<comment type="caution">
    <text evidence="2">The sequence shown here is derived from an EMBL/GenBank/DDBJ whole genome shotgun (WGS) entry which is preliminary data.</text>
</comment>
<evidence type="ECO:0008006" key="4">
    <source>
        <dbReference type="Google" id="ProtNLM"/>
    </source>
</evidence>
<gene>
    <name evidence="2" type="ORF">THAOC_36377</name>
</gene>
<accession>K0R8B0</accession>
<feature type="compositionally biased region" description="Basic and acidic residues" evidence="1">
    <location>
        <begin position="338"/>
        <end position="347"/>
    </location>
</feature>
<feature type="region of interest" description="Disordered" evidence="1">
    <location>
        <begin position="148"/>
        <end position="214"/>
    </location>
</feature>
<dbReference type="PANTHER" id="PTHR33418:SF1">
    <property type="entry name" value="HELICASE-ASSOCIATED DOMAIN-CONTAINING PROTEIN"/>
    <property type="match status" value="1"/>
</dbReference>
<keyword evidence="3" id="KW-1185">Reference proteome</keyword>
<evidence type="ECO:0000313" key="3">
    <source>
        <dbReference type="Proteomes" id="UP000266841"/>
    </source>
</evidence>
<feature type="region of interest" description="Disordered" evidence="1">
    <location>
        <begin position="1"/>
        <end position="75"/>
    </location>
</feature>
<name>K0R8B0_THAOC</name>
<feature type="non-terminal residue" evidence="2">
    <location>
        <position position="542"/>
    </location>
</feature>
<dbReference type="PANTHER" id="PTHR33418">
    <property type="entry name" value="HELICASE-ASSOCIATED"/>
    <property type="match status" value="1"/>
</dbReference>
<dbReference type="eggNOG" id="ENOG502T1SS">
    <property type="taxonomic scope" value="Eukaryota"/>
</dbReference>
<organism evidence="2 3">
    <name type="scientific">Thalassiosira oceanica</name>
    <name type="common">Marine diatom</name>
    <dbReference type="NCBI Taxonomy" id="159749"/>
    <lineage>
        <taxon>Eukaryota</taxon>
        <taxon>Sar</taxon>
        <taxon>Stramenopiles</taxon>
        <taxon>Ochrophyta</taxon>
        <taxon>Bacillariophyta</taxon>
        <taxon>Coscinodiscophyceae</taxon>
        <taxon>Thalassiosirophycidae</taxon>
        <taxon>Thalassiosirales</taxon>
        <taxon>Thalassiosiraceae</taxon>
        <taxon>Thalassiosira</taxon>
    </lineage>
</organism>
<dbReference type="EMBL" id="AGNL01048892">
    <property type="protein sequence ID" value="EJK45036.1"/>
    <property type="molecule type" value="Genomic_DNA"/>
</dbReference>